<keyword evidence="6 10" id="KW-1133">Transmembrane helix</keyword>
<evidence type="ECO:0000256" key="9">
    <source>
        <dbReference type="SAM" id="MobiDB-lite"/>
    </source>
</evidence>
<dbReference type="Proteomes" id="UP000694005">
    <property type="component" value="Chromosome A06"/>
</dbReference>
<keyword evidence="3" id="KW-0813">Transport</keyword>
<dbReference type="EMBL" id="LR031569">
    <property type="protein sequence ID" value="VDC65561.1"/>
    <property type="molecule type" value="Genomic_DNA"/>
</dbReference>
<feature type="transmembrane region" description="Helical" evidence="10">
    <location>
        <begin position="300"/>
        <end position="320"/>
    </location>
</feature>
<protein>
    <submittedName>
        <fullName evidence="11">Uncharacterized protein</fullName>
    </submittedName>
</protein>
<feature type="transmembrane region" description="Helical" evidence="10">
    <location>
        <begin position="477"/>
        <end position="495"/>
    </location>
</feature>
<dbReference type="Pfam" id="PF03595">
    <property type="entry name" value="SLAC1"/>
    <property type="match status" value="1"/>
</dbReference>
<dbReference type="Gene3D" id="1.50.10.150">
    <property type="entry name" value="Voltage-dependent anion channel"/>
    <property type="match status" value="1"/>
</dbReference>
<evidence type="ECO:0000256" key="5">
    <source>
        <dbReference type="ARBA" id="ARBA00022692"/>
    </source>
</evidence>
<evidence type="ECO:0000256" key="4">
    <source>
        <dbReference type="ARBA" id="ARBA00022475"/>
    </source>
</evidence>
<proteinExistence type="inferred from homology"/>
<organism evidence="12">
    <name type="scientific">Brassica campestris</name>
    <name type="common">Field mustard</name>
    <dbReference type="NCBI Taxonomy" id="3711"/>
    <lineage>
        <taxon>Eukaryota</taxon>
        <taxon>Viridiplantae</taxon>
        <taxon>Streptophyta</taxon>
        <taxon>Embryophyta</taxon>
        <taxon>Tracheophyta</taxon>
        <taxon>Spermatophyta</taxon>
        <taxon>Magnoliopsida</taxon>
        <taxon>eudicotyledons</taxon>
        <taxon>Gunneridae</taxon>
        <taxon>Pentapetalae</taxon>
        <taxon>rosids</taxon>
        <taxon>malvids</taxon>
        <taxon>Brassicales</taxon>
        <taxon>Brassicaceae</taxon>
        <taxon>Brassiceae</taxon>
        <taxon>Brassica</taxon>
    </lineage>
</organism>
<dbReference type="GO" id="GO:0005886">
    <property type="term" value="C:plasma membrane"/>
    <property type="evidence" value="ECO:0007669"/>
    <property type="project" value="UniProtKB-SubCell"/>
</dbReference>
<dbReference type="GO" id="GO:0008308">
    <property type="term" value="F:voltage-gated monoatomic anion channel activity"/>
    <property type="evidence" value="ECO:0007669"/>
    <property type="project" value="InterPro"/>
</dbReference>
<accession>A0A3P5YXU9</accession>
<keyword evidence="4" id="KW-1003">Cell membrane</keyword>
<dbReference type="PANTHER" id="PTHR31269">
    <property type="entry name" value="S-TYPE ANION CHANNEL SLAH3"/>
    <property type="match status" value="1"/>
</dbReference>
<feature type="transmembrane region" description="Helical" evidence="10">
    <location>
        <begin position="451"/>
        <end position="471"/>
    </location>
</feature>
<name>A0A3P5YXU9_BRACM</name>
<feature type="transmembrane region" description="Helical" evidence="10">
    <location>
        <begin position="260"/>
        <end position="279"/>
    </location>
</feature>
<evidence type="ECO:0000313" key="12">
    <source>
        <dbReference type="EMBL" id="VDC65561.1"/>
    </source>
</evidence>
<feature type="transmembrane region" description="Helical" evidence="10">
    <location>
        <begin position="507"/>
        <end position="531"/>
    </location>
</feature>
<evidence type="ECO:0000256" key="6">
    <source>
        <dbReference type="ARBA" id="ARBA00022989"/>
    </source>
</evidence>
<feature type="transmembrane region" description="Helical" evidence="10">
    <location>
        <begin position="326"/>
        <end position="344"/>
    </location>
</feature>
<dbReference type="InterPro" id="IPR038665">
    <property type="entry name" value="Voltage-dep_anion_channel_sf"/>
</dbReference>
<dbReference type="Gramene" id="A06p09570.2_BraZ1">
    <property type="protein sequence ID" value="A06p09570.2_BraZ1.CDS"/>
    <property type="gene ID" value="A06g09570.2_BraZ1"/>
</dbReference>
<feature type="transmembrane region" description="Helical" evidence="10">
    <location>
        <begin position="388"/>
        <end position="408"/>
    </location>
</feature>
<evidence type="ECO:0000256" key="3">
    <source>
        <dbReference type="ARBA" id="ARBA00022448"/>
    </source>
</evidence>
<comment type="subcellular location">
    <subcellularLocation>
        <location evidence="1">Cell membrane</location>
        <topology evidence="1">Multi-pass membrane protein</topology>
    </subcellularLocation>
</comment>
<dbReference type="PANTHER" id="PTHR31269:SF11">
    <property type="entry name" value="GUARD CELL S-TYPE ANION CHANNEL SLAC1"/>
    <property type="match status" value="1"/>
</dbReference>
<dbReference type="EMBL" id="LS974622">
    <property type="protein sequence ID" value="CAG7868717.1"/>
    <property type="molecule type" value="Genomic_DNA"/>
</dbReference>
<evidence type="ECO:0000256" key="10">
    <source>
        <dbReference type="SAM" id="Phobius"/>
    </source>
</evidence>
<keyword evidence="7" id="KW-0406">Ion transport</keyword>
<evidence type="ECO:0000256" key="8">
    <source>
        <dbReference type="ARBA" id="ARBA00023136"/>
    </source>
</evidence>
<comment type="similarity">
    <text evidence="2">Belongs to the SLAC1 S-type anion channel family.</text>
</comment>
<sequence>MTSLSLYIHQHACSHNREEIPSPLFQVSSFSYQMEQKQSAPRSNFADINEVVPEEDAEQEPQQQDNNKRFSSNRGPNRGRQRPYRGFSRQVSLETGFSVLNRESKGRGEKKSLPRSGRSFAGFETRGIINNGGDGRKGDFSIFRTKSTLSKQNSLLPSVIRERDIENSLRGEDGETKDESINENVSAGRYFAALRGPELDEVKDNEDILLPKEEQWPFLLRFPIGCYGICLGLSSQAVLWLALAKSPATHFLHIPPVINLVIWLLALVALVSVSFTYILKCIFYFEAVKREYFHPVRVNFFFAPWVVCMFLAISVPPVLSQKPLHPAIWCVFMGPYFFLELKIYGQWLSGGRRRLCKVANPSSHLSIVGNFVGAILASKVGWNEVAKFLWAVGFAHYLVVFVTLYQRLPTSEALPKELHPVYSMFIAAPSAASIAWNTIYGQFDGCSRTCFFIALFLYISLVVRINFFTGFKFSVAWWSYTFPMTTASVATIKYAEAVPCFPSRALAITLSFISSAMVCVLFVSTLLHGFVWQTLFPNDLAIAITNKRLTKEKKPFKRAYDLKRWGKQALSKKISAEKDIEHEDESHH</sequence>
<evidence type="ECO:0000256" key="2">
    <source>
        <dbReference type="ARBA" id="ARBA00007808"/>
    </source>
</evidence>
<feature type="transmembrane region" description="Helical" evidence="10">
    <location>
        <begin position="420"/>
        <end position="439"/>
    </location>
</feature>
<feature type="compositionally biased region" description="Basic and acidic residues" evidence="9">
    <location>
        <begin position="102"/>
        <end position="112"/>
    </location>
</feature>
<evidence type="ECO:0000256" key="7">
    <source>
        <dbReference type="ARBA" id="ARBA00023065"/>
    </source>
</evidence>
<dbReference type="GO" id="GO:0006873">
    <property type="term" value="P:intracellular monoatomic ion homeostasis"/>
    <property type="evidence" value="ECO:0007669"/>
    <property type="project" value="InterPro"/>
</dbReference>
<evidence type="ECO:0000313" key="11">
    <source>
        <dbReference type="EMBL" id="CAG7868717.1"/>
    </source>
</evidence>
<gene>
    <name evidence="12" type="ORF">BRAA06T24101Z</name>
    <name evidence="11" type="ORF">BRAPAZ1V2_A06P09570.2</name>
</gene>
<feature type="region of interest" description="Disordered" evidence="9">
    <location>
        <begin position="53"/>
        <end position="119"/>
    </location>
</feature>
<dbReference type="InterPro" id="IPR004695">
    <property type="entry name" value="SLAC1/Mae1/Ssu1/TehA"/>
</dbReference>
<dbReference type="AlphaFoldDB" id="A0A3P5YXU9"/>
<keyword evidence="5 10" id="KW-0812">Transmembrane</keyword>
<feature type="transmembrane region" description="Helical" evidence="10">
    <location>
        <begin position="218"/>
        <end position="240"/>
    </location>
</feature>
<keyword evidence="8 10" id="KW-0472">Membrane</keyword>
<evidence type="ECO:0000256" key="1">
    <source>
        <dbReference type="ARBA" id="ARBA00004651"/>
    </source>
</evidence>
<dbReference type="CDD" id="cd09323">
    <property type="entry name" value="TDT_SLAC1_like"/>
    <property type="match status" value="1"/>
</dbReference>
<dbReference type="InterPro" id="IPR030183">
    <property type="entry name" value="SLAC/SLAH"/>
</dbReference>
<reference evidence="12" key="1">
    <citation type="submission" date="2018-11" db="EMBL/GenBank/DDBJ databases">
        <authorList>
            <consortium name="Genoscope - CEA"/>
            <person name="William W."/>
        </authorList>
    </citation>
    <scope>NUCLEOTIDE SEQUENCE</scope>
</reference>